<dbReference type="EMBL" id="JANIIK010000115">
    <property type="protein sequence ID" value="KAJ3588879.1"/>
    <property type="molecule type" value="Genomic_DNA"/>
</dbReference>
<protein>
    <submittedName>
        <fullName evidence="2">Uncharacterized protein</fullName>
    </submittedName>
</protein>
<accession>A0A9Q0I7Q3</accession>
<feature type="compositionally biased region" description="Basic and acidic residues" evidence="1">
    <location>
        <begin position="75"/>
        <end position="98"/>
    </location>
</feature>
<organism evidence="2 3">
    <name type="scientific">Muraenolepis orangiensis</name>
    <name type="common">Patagonian moray cod</name>
    <dbReference type="NCBI Taxonomy" id="630683"/>
    <lineage>
        <taxon>Eukaryota</taxon>
        <taxon>Metazoa</taxon>
        <taxon>Chordata</taxon>
        <taxon>Craniata</taxon>
        <taxon>Vertebrata</taxon>
        <taxon>Euteleostomi</taxon>
        <taxon>Actinopterygii</taxon>
        <taxon>Neopterygii</taxon>
        <taxon>Teleostei</taxon>
        <taxon>Neoteleostei</taxon>
        <taxon>Acanthomorphata</taxon>
        <taxon>Zeiogadaria</taxon>
        <taxon>Gadariae</taxon>
        <taxon>Gadiformes</taxon>
        <taxon>Muraenolepidoidei</taxon>
        <taxon>Muraenolepididae</taxon>
        <taxon>Muraenolepis</taxon>
    </lineage>
</organism>
<keyword evidence="3" id="KW-1185">Reference proteome</keyword>
<name>A0A9Q0I7Q3_9TELE</name>
<evidence type="ECO:0000313" key="3">
    <source>
        <dbReference type="Proteomes" id="UP001148018"/>
    </source>
</evidence>
<reference evidence="2" key="1">
    <citation type="submission" date="2022-07" db="EMBL/GenBank/DDBJ databases">
        <title>Chromosome-level genome of Muraenolepis orangiensis.</title>
        <authorList>
            <person name="Kim J."/>
        </authorList>
    </citation>
    <scope>NUCLEOTIDE SEQUENCE</scope>
    <source>
        <strain evidence="2">KU_S4_2022</strain>
        <tissue evidence="2">Muscle</tissue>
    </source>
</reference>
<dbReference type="Proteomes" id="UP001148018">
    <property type="component" value="Unassembled WGS sequence"/>
</dbReference>
<gene>
    <name evidence="2" type="ORF">NHX12_009733</name>
</gene>
<dbReference type="AlphaFoldDB" id="A0A9Q0I7Q3"/>
<evidence type="ECO:0000256" key="1">
    <source>
        <dbReference type="SAM" id="MobiDB-lite"/>
    </source>
</evidence>
<proteinExistence type="predicted"/>
<comment type="caution">
    <text evidence="2">The sequence shown here is derived from an EMBL/GenBank/DDBJ whole genome shotgun (WGS) entry which is preliminary data.</text>
</comment>
<sequence length="121" mass="13469">MAPLSRLALGVCGLSDFTTQPSTRRVKLPPAPLSPQAMNQRRVLFDWQERSGNKRQSQNRVDAEALEGGTVPQTEEERLVDVNNARTRDQPRAHRCDQEQMMGVAPLCIGWQAAGEEEEVG</sequence>
<evidence type="ECO:0000313" key="2">
    <source>
        <dbReference type="EMBL" id="KAJ3588879.1"/>
    </source>
</evidence>
<feature type="region of interest" description="Disordered" evidence="1">
    <location>
        <begin position="48"/>
        <end position="98"/>
    </location>
</feature>